<accession>A0ABD6DG82</accession>
<keyword evidence="3" id="KW-1185">Reference proteome</keyword>
<evidence type="ECO:0000313" key="2">
    <source>
        <dbReference type="EMBL" id="MFD1645026.1"/>
    </source>
</evidence>
<protein>
    <submittedName>
        <fullName evidence="2">AzlD domain-containing protein</fullName>
    </submittedName>
</protein>
<proteinExistence type="predicted"/>
<keyword evidence="1" id="KW-0812">Transmembrane</keyword>
<evidence type="ECO:0000256" key="1">
    <source>
        <dbReference type="SAM" id="Phobius"/>
    </source>
</evidence>
<organism evidence="2 3">
    <name type="scientific">Haloarchaeobius litoreus</name>
    <dbReference type="NCBI Taxonomy" id="755306"/>
    <lineage>
        <taxon>Archaea</taxon>
        <taxon>Methanobacteriati</taxon>
        <taxon>Methanobacteriota</taxon>
        <taxon>Stenosarchaea group</taxon>
        <taxon>Halobacteria</taxon>
        <taxon>Halobacteriales</taxon>
        <taxon>Halorubellaceae</taxon>
        <taxon>Haloarchaeobius</taxon>
    </lineage>
</organism>
<feature type="transmembrane region" description="Helical" evidence="1">
    <location>
        <begin position="43"/>
        <end position="63"/>
    </location>
</feature>
<dbReference type="RefSeq" id="WP_256400265.1">
    <property type="nucleotide sequence ID" value="NZ_JANHJR010000002.1"/>
</dbReference>
<dbReference type="Proteomes" id="UP001597034">
    <property type="component" value="Unassembled WGS sequence"/>
</dbReference>
<evidence type="ECO:0000313" key="3">
    <source>
        <dbReference type="Proteomes" id="UP001597034"/>
    </source>
</evidence>
<keyword evidence="1" id="KW-0472">Membrane</keyword>
<dbReference type="EMBL" id="JBHUDO010000001">
    <property type="protein sequence ID" value="MFD1645026.1"/>
    <property type="molecule type" value="Genomic_DNA"/>
</dbReference>
<feature type="transmembrane region" description="Helical" evidence="1">
    <location>
        <begin position="92"/>
        <end position="109"/>
    </location>
</feature>
<keyword evidence="1" id="KW-1133">Transmembrane helix</keyword>
<name>A0ABD6DG82_9EURY</name>
<dbReference type="AlphaFoldDB" id="A0ABD6DG82"/>
<dbReference type="Pfam" id="PF05437">
    <property type="entry name" value="AzlD"/>
    <property type="match status" value="1"/>
</dbReference>
<dbReference type="InterPro" id="IPR008407">
    <property type="entry name" value="Brnchd-chn_aa_trnsp_AzlD"/>
</dbReference>
<reference evidence="2 3" key="1">
    <citation type="journal article" date="2019" name="Int. J. Syst. Evol. Microbiol.">
        <title>The Global Catalogue of Microorganisms (GCM) 10K type strain sequencing project: providing services to taxonomists for standard genome sequencing and annotation.</title>
        <authorList>
            <consortium name="The Broad Institute Genomics Platform"/>
            <consortium name="The Broad Institute Genome Sequencing Center for Infectious Disease"/>
            <person name="Wu L."/>
            <person name="Ma J."/>
        </authorList>
    </citation>
    <scope>NUCLEOTIDE SEQUENCE [LARGE SCALE GENOMIC DNA]</scope>
    <source>
        <strain evidence="2 3">CGMCC 1.10390</strain>
    </source>
</reference>
<comment type="caution">
    <text evidence="2">The sequence shown here is derived from an EMBL/GenBank/DDBJ whole genome shotgun (WGS) entry which is preliminary data.</text>
</comment>
<gene>
    <name evidence="2" type="ORF">ACFSBL_04940</name>
</gene>
<feature type="transmembrane region" description="Helical" evidence="1">
    <location>
        <begin position="6"/>
        <end position="31"/>
    </location>
</feature>
<sequence>MSYDATTLWGIVAAVGVITLALRLSFILLFGRVDDIPNRVERTLELVPAAVLAALVVPAVVALDTSLALQAEPAKVVAAVVAAAVAWRTENVLATIAVGMGALWLVGMVV</sequence>